<feature type="region of interest" description="Disordered" evidence="1">
    <location>
        <begin position="164"/>
        <end position="185"/>
    </location>
</feature>
<organism evidence="2 3">
    <name type="scientific">Eiseniibacteriota bacterium</name>
    <dbReference type="NCBI Taxonomy" id="2212470"/>
    <lineage>
        <taxon>Bacteria</taxon>
        <taxon>Candidatus Eiseniibacteriota</taxon>
    </lineage>
</organism>
<evidence type="ECO:0000313" key="2">
    <source>
        <dbReference type="EMBL" id="TMQ51891.1"/>
    </source>
</evidence>
<dbReference type="Proteomes" id="UP000320184">
    <property type="component" value="Unassembled WGS sequence"/>
</dbReference>
<accession>A0A538SKK9</accession>
<comment type="caution">
    <text evidence="2">The sequence shown here is derived from an EMBL/GenBank/DDBJ whole genome shotgun (WGS) entry which is preliminary data.</text>
</comment>
<name>A0A538SKK9_UNCEI</name>
<reference evidence="2 3" key="1">
    <citation type="journal article" date="2019" name="Nat. Microbiol.">
        <title>Mediterranean grassland soil C-N compound turnover is dependent on rainfall and depth, and is mediated by genomically divergent microorganisms.</title>
        <authorList>
            <person name="Diamond S."/>
            <person name="Andeer P.F."/>
            <person name="Li Z."/>
            <person name="Crits-Christoph A."/>
            <person name="Burstein D."/>
            <person name="Anantharaman K."/>
            <person name="Lane K.R."/>
            <person name="Thomas B.C."/>
            <person name="Pan C."/>
            <person name="Northen T.R."/>
            <person name="Banfield J.F."/>
        </authorList>
    </citation>
    <scope>NUCLEOTIDE SEQUENCE [LARGE SCALE GENOMIC DNA]</scope>
    <source>
        <strain evidence="2">WS_3</strain>
    </source>
</reference>
<protein>
    <recommendedName>
        <fullName evidence="4">HNH endonuclease</fullName>
    </recommendedName>
</protein>
<dbReference type="AlphaFoldDB" id="A0A538SKK9"/>
<evidence type="ECO:0000256" key="1">
    <source>
        <dbReference type="SAM" id="MobiDB-lite"/>
    </source>
</evidence>
<feature type="region of interest" description="Disordered" evidence="1">
    <location>
        <begin position="363"/>
        <end position="396"/>
    </location>
</feature>
<evidence type="ECO:0000313" key="3">
    <source>
        <dbReference type="Proteomes" id="UP000320184"/>
    </source>
</evidence>
<proteinExistence type="predicted"/>
<gene>
    <name evidence="2" type="ORF">E6K73_04565</name>
</gene>
<sequence>MARPYSLVHLTDQALLHGFAALLAQECTRTAEILAHIAEVDSRRLYLPAGYPSMFAFCVQEQHLSEDAAYKRIQAARAARKFPAIFDAVAEGRLHLSAACMLAPYLTPENADGLLKAATYKTKAEIEALLAARFPRSETLALAQAIPPERPPGDEQLAPGQVAERVEAQADPPAAPQVEQLAPRPKVAPVAPERFLLQLTIGRSTHDKLRYAQALLSHQAPSGDVAEVLDRALDALIAKLEKTKFAATDKPRASRRRSSVSNRHIPAAVKRAVWERDGGQCTFVGPAGHRCAARKFLEFDHGEEVARGGEATVENIRLRCRGHNQFEAECTFGVDFMRHKRHEAQRARAEARAKALRKVGEARERAAAAARQPDEGGTGDGSPVCSIPVIEWSGPR</sequence>
<evidence type="ECO:0008006" key="4">
    <source>
        <dbReference type="Google" id="ProtNLM"/>
    </source>
</evidence>
<dbReference type="EMBL" id="VBOT01000052">
    <property type="protein sequence ID" value="TMQ51891.1"/>
    <property type="molecule type" value="Genomic_DNA"/>
</dbReference>